<protein>
    <submittedName>
        <fullName evidence="2">Uncharacterized protein</fullName>
    </submittedName>
</protein>
<feature type="region of interest" description="Disordered" evidence="1">
    <location>
        <begin position="1"/>
        <end position="99"/>
    </location>
</feature>
<proteinExistence type="predicted"/>
<organism evidence="2 3">
    <name type="scientific">Coniochaeta pulveracea</name>
    <dbReference type="NCBI Taxonomy" id="177199"/>
    <lineage>
        <taxon>Eukaryota</taxon>
        <taxon>Fungi</taxon>
        <taxon>Dikarya</taxon>
        <taxon>Ascomycota</taxon>
        <taxon>Pezizomycotina</taxon>
        <taxon>Sordariomycetes</taxon>
        <taxon>Sordariomycetidae</taxon>
        <taxon>Coniochaetales</taxon>
        <taxon>Coniochaetaceae</taxon>
        <taxon>Coniochaeta</taxon>
    </lineage>
</organism>
<feature type="compositionally biased region" description="Polar residues" evidence="1">
    <location>
        <begin position="34"/>
        <end position="46"/>
    </location>
</feature>
<accession>A0A420Y6Z8</accession>
<keyword evidence="3" id="KW-1185">Reference proteome</keyword>
<sequence length="481" mass="54594">MLHTPKSQVGKGYQPSRDTARLDSTPTLRRKQPLTPQTQSRSTVQNLDKRNGSPNSEPPQDPASVNAILPATENGQENRKPRRRVSGLRLKAAQQSPLEPGGRRFALRLSQSADDVQYQGSFLSVNRLVSKELPKLYSSDRIFEWRGFELERTPMAQLEYDATPYRSRDHFITAIYEALATPDELCEDRYLIWSRVTRSIVAHQIDPARINGTIPKAARFTHFVPSNLLIVKLPIDCHSTAGYLDFVTKPIVAWSYGIGLGRELKLCGNTRYIAKSEDSAVEGVDIDQPHPALEYMSVLNPGILDGFGSFNEAEMGFRPFRTRPYKFDTPSVVVESIYGSDMYPLRYKACWWLQLMAKQVKAVLCVNVNPAEQKIVIEVWRNELPDMYANEEGPTRAQRVTVVKKDDYKGIKEEANRQHYRVEGGPLVVAFEDFWLRETRGEREGDFMLDDDTVAQEAADLWFGDGLLVNDWELPSDHVGQ</sequence>
<dbReference type="AlphaFoldDB" id="A0A420Y6Z8"/>
<dbReference type="EMBL" id="QVQW01000040">
    <property type="protein sequence ID" value="RKU43654.1"/>
    <property type="molecule type" value="Genomic_DNA"/>
</dbReference>
<evidence type="ECO:0000313" key="3">
    <source>
        <dbReference type="Proteomes" id="UP000275385"/>
    </source>
</evidence>
<name>A0A420Y6Z8_9PEZI</name>
<dbReference type="OrthoDB" id="76567at2759"/>
<gene>
    <name evidence="2" type="ORF">DL546_005933</name>
</gene>
<dbReference type="Proteomes" id="UP000275385">
    <property type="component" value="Unassembled WGS sequence"/>
</dbReference>
<evidence type="ECO:0000256" key="1">
    <source>
        <dbReference type="SAM" id="MobiDB-lite"/>
    </source>
</evidence>
<evidence type="ECO:0000313" key="2">
    <source>
        <dbReference type="EMBL" id="RKU43654.1"/>
    </source>
</evidence>
<comment type="caution">
    <text evidence="2">The sequence shown here is derived from an EMBL/GenBank/DDBJ whole genome shotgun (WGS) entry which is preliminary data.</text>
</comment>
<reference evidence="2 3" key="1">
    <citation type="submission" date="2018-08" db="EMBL/GenBank/DDBJ databases">
        <title>Draft genome of the lignicolous fungus Coniochaeta pulveracea.</title>
        <authorList>
            <person name="Borstlap C.J."/>
            <person name="De Witt R.N."/>
            <person name="Botha A."/>
            <person name="Volschenk H."/>
        </authorList>
    </citation>
    <scope>NUCLEOTIDE SEQUENCE [LARGE SCALE GENOMIC DNA]</scope>
    <source>
        <strain evidence="2 3">CAB683</strain>
    </source>
</reference>